<organism evidence="1">
    <name type="scientific">Microvirus mar55</name>
    <dbReference type="NCBI Taxonomy" id="2851191"/>
    <lineage>
        <taxon>Viruses</taxon>
        <taxon>Monodnaviria</taxon>
        <taxon>Sangervirae</taxon>
        <taxon>Phixviricota</taxon>
        <taxon>Malgrandaviricetes</taxon>
        <taxon>Petitvirales</taxon>
        <taxon>Microviridae</taxon>
    </lineage>
</organism>
<accession>A0A8F5RC41</accession>
<dbReference type="EMBL" id="MZ089801">
    <property type="protein sequence ID" value="QXN75264.1"/>
    <property type="molecule type" value="Genomic_DNA"/>
</dbReference>
<protein>
    <submittedName>
        <fullName evidence="1">Uncharacterized protein</fullName>
    </submittedName>
</protein>
<reference evidence="1" key="1">
    <citation type="submission" date="2021-04" db="EMBL/GenBank/DDBJ databases">
        <title>Genomes of microviruses identified in yellow-bellied marmot fecal samples.</title>
        <authorList>
            <person name="Varsani A."/>
            <person name="Kraberger S."/>
            <person name="Chatterjee A."/>
            <person name="Richet C."/>
            <person name="Fontenele R.S."/>
            <person name="Schmidlin K."/>
            <person name="Blumstein D.T."/>
        </authorList>
    </citation>
    <scope>NUCLEOTIDE SEQUENCE</scope>
    <source>
        <strain evidence="1">Mar55</strain>
    </source>
</reference>
<proteinExistence type="predicted"/>
<evidence type="ECO:0000313" key="1">
    <source>
        <dbReference type="EMBL" id="QXN75264.1"/>
    </source>
</evidence>
<name>A0A8F5RC41_9VIRU</name>
<sequence>MKLNRNPNGCIVASATKRDVKELYSIAIDSLLAARSVLSFLGDTDKAAECNRLALLVLKDENDFFDEHFPVRSVRSSSRDSSLFLSDEIDISF</sequence>